<dbReference type="PANTHER" id="PTHR33710">
    <property type="entry name" value="BNAC02G09200D PROTEIN"/>
    <property type="match status" value="1"/>
</dbReference>
<name>A0AAW2XHS3_9LAMI</name>
<reference evidence="1" key="2">
    <citation type="journal article" date="2024" name="Plant">
        <title>Genomic evolution and insights into agronomic trait innovations of Sesamum species.</title>
        <authorList>
            <person name="Miao H."/>
            <person name="Wang L."/>
            <person name="Qu L."/>
            <person name="Liu H."/>
            <person name="Sun Y."/>
            <person name="Le M."/>
            <person name="Wang Q."/>
            <person name="Wei S."/>
            <person name="Zheng Y."/>
            <person name="Lin W."/>
            <person name="Duan Y."/>
            <person name="Cao H."/>
            <person name="Xiong S."/>
            <person name="Wang X."/>
            <person name="Wei L."/>
            <person name="Li C."/>
            <person name="Ma Q."/>
            <person name="Ju M."/>
            <person name="Zhao R."/>
            <person name="Li G."/>
            <person name="Mu C."/>
            <person name="Tian Q."/>
            <person name="Mei H."/>
            <person name="Zhang T."/>
            <person name="Gao T."/>
            <person name="Zhang H."/>
        </authorList>
    </citation>
    <scope>NUCLEOTIDE SEQUENCE</scope>
    <source>
        <strain evidence="1">KEN1</strain>
    </source>
</reference>
<dbReference type="EMBL" id="JACGWN010000004">
    <property type="protein sequence ID" value="KAL0453321.1"/>
    <property type="molecule type" value="Genomic_DNA"/>
</dbReference>
<evidence type="ECO:0000313" key="1">
    <source>
        <dbReference type="EMBL" id="KAL0453321.1"/>
    </source>
</evidence>
<dbReference type="PANTHER" id="PTHR33710:SF62">
    <property type="entry name" value="DUF4283 DOMAIN PROTEIN"/>
    <property type="match status" value="1"/>
</dbReference>
<proteinExistence type="predicted"/>
<dbReference type="AlphaFoldDB" id="A0AAW2XHS3"/>
<reference evidence="1" key="1">
    <citation type="submission" date="2020-06" db="EMBL/GenBank/DDBJ databases">
        <authorList>
            <person name="Li T."/>
            <person name="Hu X."/>
            <person name="Zhang T."/>
            <person name="Song X."/>
            <person name="Zhang H."/>
            <person name="Dai N."/>
            <person name="Sheng W."/>
            <person name="Hou X."/>
            <person name="Wei L."/>
        </authorList>
    </citation>
    <scope>NUCLEOTIDE SEQUENCE</scope>
    <source>
        <strain evidence="1">KEN1</strain>
        <tissue evidence="1">Leaf</tissue>
    </source>
</reference>
<organism evidence="1">
    <name type="scientific">Sesamum latifolium</name>
    <dbReference type="NCBI Taxonomy" id="2727402"/>
    <lineage>
        <taxon>Eukaryota</taxon>
        <taxon>Viridiplantae</taxon>
        <taxon>Streptophyta</taxon>
        <taxon>Embryophyta</taxon>
        <taxon>Tracheophyta</taxon>
        <taxon>Spermatophyta</taxon>
        <taxon>Magnoliopsida</taxon>
        <taxon>eudicotyledons</taxon>
        <taxon>Gunneridae</taxon>
        <taxon>Pentapetalae</taxon>
        <taxon>asterids</taxon>
        <taxon>lamiids</taxon>
        <taxon>Lamiales</taxon>
        <taxon>Pedaliaceae</taxon>
        <taxon>Sesamum</taxon>
    </lineage>
</organism>
<dbReference type="Gene3D" id="3.60.10.10">
    <property type="entry name" value="Endonuclease/exonuclease/phosphatase"/>
    <property type="match status" value="1"/>
</dbReference>
<accession>A0AAW2XHS3</accession>
<protein>
    <submittedName>
        <fullName evidence="1">Uncharacterized protein</fullName>
    </submittedName>
</protein>
<dbReference type="SUPFAM" id="SSF56219">
    <property type="entry name" value="DNase I-like"/>
    <property type="match status" value="1"/>
</dbReference>
<sequence length="197" mass="22463">MGFSGYSYTWSNHRKALDTVRVRLDRACASVGWRALFPTAQVVAEEARGSDHNPLIINLEAGAGHSRVHHRKMFRFEAMWTRSGACEDIIKNHWCSSVEGDAGSRIFQCTTQELEEQLAAVTKDPISDRDSISRKALRSELEEFLSREKIMWKQRGKAQWLHEGDMNTPYFTRGLVPGKRKTLFRSSVTRRVIGVPP</sequence>
<dbReference type="InterPro" id="IPR036691">
    <property type="entry name" value="Endo/exonu/phosph_ase_sf"/>
</dbReference>
<gene>
    <name evidence="1" type="ORF">Slati_1310200</name>
</gene>
<comment type="caution">
    <text evidence="1">The sequence shown here is derived from an EMBL/GenBank/DDBJ whole genome shotgun (WGS) entry which is preliminary data.</text>
</comment>